<dbReference type="AlphaFoldDB" id="A0A9N9R710"/>
<organism evidence="2 3">
    <name type="scientific">Diatraea saccharalis</name>
    <name type="common">sugarcane borer</name>
    <dbReference type="NCBI Taxonomy" id="40085"/>
    <lineage>
        <taxon>Eukaryota</taxon>
        <taxon>Metazoa</taxon>
        <taxon>Ecdysozoa</taxon>
        <taxon>Arthropoda</taxon>
        <taxon>Hexapoda</taxon>
        <taxon>Insecta</taxon>
        <taxon>Pterygota</taxon>
        <taxon>Neoptera</taxon>
        <taxon>Endopterygota</taxon>
        <taxon>Lepidoptera</taxon>
        <taxon>Glossata</taxon>
        <taxon>Ditrysia</taxon>
        <taxon>Pyraloidea</taxon>
        <taxon>Crambidae</taxon>
        <taxon>Crambinae</taxon>
        <taxon>Diatraea</taxon>
    </lineage>
</organism>
<feature type="compositionally biased region" description="Basic and acidic residues" evidence="1">
    <location>
        <begin position="105"/>
        <end position="115"/>
    </location>
</feature>
<proteinExistence type="predicted"/>
<feature type="compositionally biased region" description="Polar residues" evidence="1">
    <location>
        <begin position="261"/>
        <end position="273"/>
    </location>
</feature>
<protein>
    <submittedName>
        <fullName evidence="2">Uncharacterized protein</fullName>
    </submittedName>
</protein>
<sequence>MPSPTPSDDLTINICSNGRLTLSSCKDVDHHYNIMNNYGGGAAIASQDRVYQGYPYVNPIVLDVPTIDAATAARYTDLPRRPWVREEPSGSQSNVSQTSAGSSKPVDKSPSKTDPDDNPPVVYIDMPESNGSDVAERRRVENEEESFVQETIFYDPFKGRHIGVARSDSETSTVSADQSSEPTPTRRIPPNTLDLVSATGGPSNTHLGLPSSFSKEASIYGSSLPSDDYQGREPPPAYTESDVMSPSPTGPTLGNAALSPVSITDDSPTEPNRTQEMYYAYPFPPARGRTMRDSPPDWELVKWQGHALSTWATLGDTPKKWDQFPRSRYPFHPPFARRLPPRVEGGAQQHSNTTTSLVACANLKLPLAILMVFKNIK</sequence>
<evidence type="ECO:0000313" key="3">
    <source>
        <dbReference type="Proteomes" id="UP001153714"/>
    </source>
</evidence>
<gene>
    <name evidence="2" type="ORF">DIATSA_LOCUS8229</name>
</gene>
<keyword evidence="3" id="KW-1185">Reference proteome</keyword>
<feature type="compositionally biased region" description="Polar residues" evidence="1">
    <location>
        <begin position="89"/>
        <end position="102"/>
    </location>
</feature>
<reference evidence="2" key="2">
    <citation type="submission" date="2022-10" db="EMBL/GenBank/DDBJ databases">
        <authorList>
            <consortium name="ENA_rothamsted_submissions"/>
            <consortium name="culmorum"/>
            <person name="King R."/>
        </authorList>
    </citation>
    <scope>NUCLEOTIDE SEQUENCE</scope>
</reference>
<evidence type="ECO:0000313" key="2">
    <source>
        <dbReference type="EMBL" id="CAG9790564.1"/>
    </source>
</evidence>
<feature type="compositionally biased region" description="Polar residues" evidence="1">
    <location>
        <begin position="170"/>
        <end position="183"/>
    </location>
</feature>
<feature type="compositionally biased region" description="Polar residues" evidence="1">
    <location>
        <begin position="200"/>
        <end position="225"/>
    </location>
</feature>
<dbReference type="EMBL" id="OU893353">
    <property type="protein sequence ID" value="CAG9790564.1"/>
    <property type="molecule type" value="Genomic_DNA"/>
</dbReference>
<reference evidence="2" key="1">
    <citation type="submission" date="2021-12" db="EMBL/GenBank/DDBJ databases">
        <authorList>
            <person name="King R."/>
        </authorList>
    </citation>
    <scope>NUCLEOTIDE SEQUENCE</scope>
</reference>
<feature type="region of interest" description="Disordered" evidence="1">
    <location>
        <begin position="81"/>
        <end position="145"/>
    </location>
</feature>
<name>A0A9N9R710_9NEOP</name>
<dbReference type="Proteomes" id="UP001153714">
    <property type="component" value="Chromosome 22"/>
</dbReference>
<feature type="compositionally biased region" description="Polar residues" evidence="1">
    <location>
        <begin position="242"/>
        <end position="252"/>
    </location>
</feature>
<feature type="region of interest" description="Disordered" evidence="1">
    <location>
        <begin position="165"/>
        <end position="273"/>
    </location>
</feature>
<dbReference type="OrthoDB" id="4713066at2759"/>
<accession>A0A9N9R710</accession>
<evidence type="ECO:0000256" key="1">
    <source>
        <dbReference type="SAM" id="MobiDB-lite"/>
    </source>
</evidence>